<dbReference type="RefSeq" id="WP_102244121.1">
    <property type="nucleotide sequence ID" value="NZ_CP025704.1"/>
</dbReference>
<proteinExistence type="predicted"/>
<gene>
    <name evidence="1" type="ORF">C0V70_12100</name>
</gene>
<evidence type="ECO:0000313" key="2">
    <source>
        <dbReference type="Proteomes" id="UP000235584"/>
    </source>
</evidence>
<protein>
    <submittedName>
        <fullName evidence="1">Uncharacterized protein</fullName>
    </submittedName>
</protein>
<organism evidence="1 2">
    <name type="scientific">Bacteriovorax stolpii</name>
    <name type="common">Bdellovibrio stolpii</name>
    <dbReference type="NCBI Taxonomy" id="960"/>
    <lineage>
        <taxon>Bacteria</taxon>
        <taxon>Pseudomonadati</taxon>
        <taxon>Bdellovibrionota</taxon>
        <taxon>Bacteriovoracia</taxon>
        <taxon>Bacteriovoracales</taxon>
        <taxon>Bacteriovoracaceae</taxon>
        <taxon>Bacteriovorax</taxon>
    </lineage>
</organism>
<keyword evidence="2" id="KW-1185">Reference proteome</keyword>
<dbReference type="OrthoDB" id="5288375at2"/>
<accession>A0A2K9NTI4</accession>
<dbReference type="EMBL" id="CP025704">
    <property type="protein sequence ID" value="AUN98830.1"/>
    <property type="molecule type" value="Genomic_DNA"/>
</dbReference>
<name>A0A2K9NTI4_BACTC</name>
<sequence>MKKMLMVLSLISLSVKAADNNMLFIGGGGEPKGAQGTQFDGSVRALGDFYKANKNYSTTISFNGGHPDTESIIADRFKGAANSGPFTSSNYKALIEDAIKKIENKDIPAGGKLLVFINSHGGESSGKTHNISTAGSAMTNMNSLNDTSSVSLDTLEALTKAAKDNNIKLAIVDGSCHAGNSLSLANTNTCVIAASGPKHYAYSNFADVFAAQMKKGKNLEDIFFETKAQTQGGGFPMISTPEGVEVQDELYPYLTPYMYYHDEYRGMALDKIDDYIKDNMTDELICRREAHYDSLKKVLNLIEEMNQIEKKTLFSSKPRLVKTVDLTDLKKKIDEYKKTQDNYFAKLRRLDLAGLETKITITTDYYKKGTTYTHREVLSTDYDQLIAGKTKDLENTNLTAARRENLENLRDFYRAARIEKAKLMRDNPQYLEQRNIFDELKTDQKVGYSVASAISQEASKAYDAYYKSKQKELKQHDQSATNPCRDFIL</sequence>
<evidence type="ECO:0000313" key="1">
    <source>
        <dbReference type="EMBL" id="AUN98830.1"/>
    </source>
</evidence>
<dbReference type="AlphaFoldDB" id="A0A2K9NTI4"/>
<dbReference type="KEGG" id="bsto:C0V70_12100"/>
<reference evidence="1 2" key="1">
    <citation type="submission" date="2018-01" db="EMBL/GenBank/DDBJ databases">
        <title>Complete genome sequence of Bacteriovorax stolpii DSM12778.</title>
        <authorList>
            <person name="Tang B."/>
            <person name="Chang J."/>
        </authorList>
    </citation>
    <scope>NUCLEOTIDE SEQUENCE [LARGE SCALE GENOMIC DNA]</scope>
    <source>
        <strain evidence="1 2">DSM 12778</strain>
    </source>
</reference>
<dbReference type="Proteomes" id="UP000235584">
    <property type="component" value="Chromosome"/>
</dbReference>